<protein>
    <recommendedName>
        <fullName evidence="2">C2H2-type domain-containing protein</fullName>
    </recommendedName>
</protein>
<dbReference type="AlphaFoldDB" id="A0A367LDR3"/>
<dbReference type="STRING" id="1330021.A0A367LDR3"/>
<dbReference type="OrthoDB" id="5424797at2759"/>
<dbReference type="Proteomes" id="UP000253664">
    <property type="component" value="Unassembled WGS sequence"/>
</dbReference>
<evidence type="ECO:0000313" key="3">
    <source>
        <dbReference type="EMBL" id="RCI12564.1"/>
    </source>
</evidence>
<evidence type="ECO:0000313" key="4">
    <source>
        <dbReference type="Proteomes" id="UP000253664"/>
    </source>
</evidence>
<feature type="region of interest" description="Disordered" evidence="1">
    <location>
        <begin position="304"/>
        <end position="360"/>
    </location>
</feature>
<dbReference type="PROSITE" id="PS00028">
    <property type="entry name" value="ZINC_FINGER_C2H2_1"/>
    <property type="match status" value="1"/>
</dbReference>
<organism evidence="3 4">
    <name type="scientific">Ophiocordyceps polyrhachis-furcata BCC 54312</name>
    <dbReference type="NCBI Taxonomy" id="1330021"/>
    <lineage>
        <taxon>Eukaryota</taxon>
        <taxon>Fungi</taxon>
        <taxon>Dikarya</taxon>
        <taxon>Ascomycota</taxon>
        <taxon>Pezizomycotina</taxon>
        <taxon>Sordariomycetes</taxon>
        <taxon>Hypocreomycetidae</taxon>
        <taxon>Hypocreales</taxon>
        <taxon>Ophiocordycipitaceae</taxon>
        <taxon>Ophiocordyceps</taxon>
    </lineage>
</organism>
<dbReference type="InterPro" id="IPR013087">
    <property type="entry name" value="Znf_C2H2_type"/>
</dbReference>
<feature type="compositionally biased region" description="Polar residues" evidence="1">
    <location>
        <begin position="19"/>
        <end position="38"/>
    </location>
</feature>
<evidence type="ECO:0000259" key="2">
    <source>
        <dbReference type="PROSITE" id="PS00028"/>
    </source>
</evidence>
<accession>A0A367LDR3</accession>
<feature type="compositionally biased region" description="Acidic residues" evidence="1">
    <location>
        <begin position="384"/>
        <end position="403"/>
    </location>
</feature>
<dbReference type="EMBL" id="LKCN02000007">
    <property type="protein sequence ID" value="RCI12564.1"/>
    <property type="molecule type" value="Genomic_DNA"/>
</dbReference>
<proteinExistence type="predicted"/>
<feature type="compositionally biased region" description="Acidic residues" evidence="1">
    <location>
        <begin position="326"/>
        <end position="338"/>
    </location>
</feature>
<feature type="compositionally biased region" description="Low complexity" evidence="1">
    <location>
        <begin position="146"/>
        <end position="163"/>
    </location>
</feature>
<gene>
    <name evidence="3" type="ORF">L249_0331</name>
</gene>
<feature type="region of interest" description="Disordered" evidence="1">
    <location>
        <begin position="1"/>
        <end position="73"/>
    </location>
</feature>
<feature type="domain" description="C2H2-type" evidence="2">
    <location>
        <begin position="236"/>
        <end position="259"/>
    </location>
</feature>
<evidence type="ECO:0000256" key="1">
    <source>
        <dbReference type="SAM" id="MobiDB-lite"/>
    </source>
</evidence>
<name>A0A367LDR3_9HYPO</name>
<keyword evidence="4" id="KW-1185">Reference proteome</keyword>
<sequence>MSTSKAAGSSSRDIRRYFSAQQQARPTPKMQKQTSSGSADDEDPLLGDSTVLRIPSLRPGVASQNSNLTMTSTSTMSAGGGNLAVVLAASPSRAGSPSSSARVVKKRLDLRRRASGRPLATTAVVKETPVPLPKIAGWNGARSGRTTTTTTAATSTTTTTTPTGLNSRGRPKGWRAGMSYSAMRGRTPPGAKSGQAQAKPALPGISKRRGRPQRLPSPPPREIYLRQRPRFVEFLCEWAGCKAELHNLETLRRHVYVVHGPRSSSCGCCCRWGDCARSVATVDEFREHTEEAHLVPIAWHLGDGPRNSRGGIHDDKRKKKKKKGDDDDDDDDDVDEDGIPAFLKDARGVQVTPSVRDQEVEDVLTWRMNRRKLKELLIRRDENLPDEDSDVAGEEEEGERGGG</sequence>
<comment type="caution">
    <text evidence="3">The sequence shown here is derived from an EMBL/GenBank/DDBJ whole genome shotgun (WGS) entry which is preliminary data.</text>
</comment>
<feature type="region of interest" description="Disordered" evidence="1">
    <location>
        <begin position="377"/>
        <end position="403"/>
    </location>
</feature>
<reference evidence="3 4" key="1">
    <citation type="journal article" date="2015" name="BMC Genomics">
        <title>Insights from the genome of Ophiocordyceps polyrhachis-furcata to pathogenicity and host specificity in insect fungi.</title>
        <authorList>
            <person name="Wichadakul D."/>
            <person name="Kobmoo N."/>
            <person name="Ingsriswang S."/>
            <person name="Tangphatsornruang S."/>
            <person name="Chantasingh D."/>
            <person name="Luangsa-ard J.J."/>
            <person name="Eurwilaichitr L."/>
        </authorList>
    </citation>
    <scope>NUCLEOTIDE SEQUENCE [LARGE SCALE GENOMIC DNA]</scope>
    <source>
        <strain evidence="3 4">BCC 54312</strain>
    </source>
</reference>
<feature type="region of interest" description="Disordered" evidence="1">
    <location>
        <begin position="135"/>
        <end position="221"/>
    </location>
</feature>
<feature type="compositionally biased region" description="Polar residues" evidence="1">
    <location>
        <begin position="1"/>
        <end position="11"/>
    </location>
</feature>
<dbReference type="SMART" id="SM00355">
    <property type="entry name" value="ZnF_C2H2"/>
    <property type="match status" value="2"/>
</dbReference>